<evidence type="ECO:0000256" key="2">
    <source>
        <dbReference type="ARBA" id="ARBA00011738"/>
    </source>
</evidence>
<name>A0AAW1IHD2_SAPOF</name>
<dbReference type="InterPro" id="IPR044859">
    <property type="entry name" value="Allene_oxi_cyc_Dirigent"/>
</dbReference>
<accession>A0AAW1IHD2</accession>
<protein>
    <recommendedName>
        <fullName evidence="4">Dirigent protein</fullName>
    </recommendedName>
</protein>
<dbReference type="GO" id="GO:0009699">
    <property type="term" value="P:phenylpropanoid biosynthetic process"/>
    <property type="evidence" value="ECO:0007669"/>
    <property type="project" value="UniProtKB-ARBA"/>
</dbReference>
<keyword evidence="3 4" id="KW-0964">Secreted</keyword>
<dbReference type="GO" id="GO:0048046">
    <property type="term" value="C:apoplast"/>
    <property type="evidence" value="ECO:0007669"/>
    <property type="project" value="UniProtKB-SubCell"/>
</dbReference>
<reference evidence="5" key="1">
    <citation type="submission" date="2024-03" db="EMBL/GenBank/DDBJ databases">
        <title>WGS assembly of Saponaria officinalis var. Norfolk2.</title>
        <authorList>
            <person name="Jenkins J."/>
            <person name="Shu S."/>
            <person name="Grimwood J."/>
            <person name="Barry K."/>
            <person name="Goodstein D."/>
            <person name="Schmutz J."/>
            <person name="Leebens-Mack J."/>
            <person name="Osbourn A."/>
        </authorList>
    </citation>
    <scope>NUCLEOTIDE SEQUENCE [LARGE SCALE GENOMIC DNA]</scope>
    <source>
        <strain evidence="5">JIC</strain>
    </source>
</reference>
<dbReference type="PANTHER" id="PTHR47586">
    <property type="entry name" value="DIRIGENT PROTEIN"/>
    <property type="match status" value="1"/>
</dbReference>
<gene>
    <name evidence="5" type="ORF">RND81_09G032700</name>
</gene>
<comment type="subcellular location">
    <subcellularLocation>
        <location evidence="4">Secreted</location>
        <location evidence="4">Extracellular space</location>
        <location evidence="4">Apoplast</location>
    </subcellularLocation>
</comment>
<sequence>MAPSLFSFIVLITLFSTLALSHDLKHHHIATKNHLKSLKFTLYLHETINKTAYFVVKGVAGPTGITKTSNSFGSLVVYQDPLTETPDPTSKVLGHVEGLATTSSFTGERTTCVSRMTLNIKGYKGELLNVETGYYNQVSELPFVGGTGDFRFAQGYIISTLFDLRGEGACYKTDFVIYWPPYAHLAN</sequence>
<dbReference type="Proteomes" id="UP001443914">
    <property type="component" value="Unassembled WGS sequence"/>
</dbReference>
<dbReference type="InterPro" id="IPR004265">
    <property type="entry name" value="Dirigent"/>
</dbReference>
<comment type="similarity">
    <text evidence="1 4">Belongs to the plant dirigent protein family.</text>
</comment>
<proteinExistence type="inferred from homology"/>
<evidence type="ECO:0000256" key="3">
    <source>
        <dbReference type="ARBA" id="ARBA00022525"/>
    </source>
</evidence>
<dbReference type="AlphaFoldDB" id="A0AAW1IHD2"/>
<dbReference type="Gene3D" id="2.40.480.10">
    <property type="entry name" value="Allene oxide cyclase-like"/>
    <property type="match status" value="1"/>
</dbReference>
<dbReference type="Pfam" id="PF03018">
    <property type="entry name" value="Dirigent"/>
    <property type="match status" value="1"/>
</dbReference>
<organism evidence="5 6">
    <name type="scientific">Saponaria officinalis</name>
    <name type="common">Common soapwort</name>
    <name type="synonym">Lychnis saponaria</name>
    <dbReference type="NCBI Taxonomy" id="3572"/>
    <lineage>
        <taxon>Eukaryota</taxon>
        <taxon>Viridiplantae</taxon>
        <taxon>Streptophyta</taxon>
        <taxon>Embryophyta</taxon>
        <taxon>Tracheophyta</taxon>
        <taxon>Spermatophyta</taxon>
        <taxon>Magnoliopsida</taxon>
        <taxon>eudicotyledons</taxon>
        <taxon>Gunneridae</taxon>
        <taxon>Pentapetalae</taxon>
        <taxon>Caryophyllales</taxon>
        <taxon>Caryophyllaceae</taxon>
        <taxon>Caryophylleae</taxon>
        <taxon>Saponaria</taxon>
    </lineage>
</organism>
<comment type="caution">
    <text evidence="5">The sequence shown here is derived from an EMBL/GenBank/DDBJ whole genome shotgun (WGS) entry which is preliminary data.</text>
</comment>
<evidence type="ECO:0000256" key="4">
    <source>
        <dbReference type="RuleBase" id="RU363099"/>
    </source>
</evidence>
<evidence type="ECO:0000313" key="6">
    <source>
        <dbReference type="Proteomes" id="UP001443914"/>
    </source>
</evidence>
<keyword evidence="6" id="KW-1185">Reference proteome</keyword>
<evidence type="ECO:0000256" key="1">
    <source>
        <dbReference type="ARBA" id="ARBA00010746"/>
    </source>
</evidence>
<comment type="function">
    <text evidence="4">Dirigent proteins impart stereoselectivity on the phenoxy radical-coupling reaction, yielding optically active lignans from two molecules of coniferyl alcohol in the biosynthesis of lignans, flavonolignans, and alkaloids and thus plays a central role in plant secondary metabolism.</text>
</comment>
<feature type="signal peptide" evidence="4">
    <location>
        <begin position="1"/>
        <end position="21"/>
    </location>
</feature>
<evidence type="ECO:0000313" key="5">
    <source>
        <dbReference type="EMBL" id="KAK9689063.1"/>
    </source>
</evidence>
<dbReference type="EMBL" id="JBDFQZ010000009">
    <property type="protein sequence ID" value="KAK9689063.1"/>
    <property type="molecule type" value="Genomic_DNA"/>
</dbReference>
<keyword evidence="4" id="KW-0732">Signal</keyword>
<keyword evidence="4" id="KW-0052">Apoplast</keyword>
<comment type="subunit">
    <text evidence="2 4">Homodimer.</text>
</comment>
<feature type="chain" id="PRO_5043108501" description="Dirigent protein" evidence="4">
    <location>
        <begin position="22"/>
        <end position="187"/>
    </location>
</feature>
<dbReference type="PANTHER" id="PTHR47586:SF1">
    <property type="entry name" value="DIRIGENT PROTEIN"/>
    <property type="match status" value="1"/>
</dbReference>